<dbReference type="PANTHER" id="PTHR21666">
    <property type="entry name" value="PEPTIDASE-RELATED"/>
    <property type="match status" value="1"/>
</dbReference>
<sequence length="394" mass="41945">MKILQTLLLVGAVAVTAPLHAETLSEPAPLAGQTANLSQHEVVAGDTLDAILSRAGIAAETRNEAALAIADVFDLSTLTPGQVLRWSVSEEDPARLERLSLLIENGTDIVLDFSKPLEAALVNTQIQVRDRREAFVLVGPLYDALAEREAPESFAVDLAAFLAGQVDFRRDLKGGERVALIWQESALPDGTILGEPRLSYARLELNGHVYELVAGPPDEPAILFKNGKPVQHTARPVIGARLSSVFGKRKHPVLGVGRMHTGVDYAAKIGTPVRATGAGRVIFAGTMRGYGRTIDIDHGGGVVTRYAHLSRFAPGIEKGTQASVNDHIGDVGATGLVSGPNLHYEVRVDGQPTDPIEEAPALHAMAIKPGDLLMLATARVATGFFIRTNVENKG</sequence>
<evidence type="ECO:0000256" key="5">
    <source>
        <dbReference type="ARBA" id="ARBA00022833"/>
    </source>
</evidence>
<accession>A0A1I0UCG5</accession>
<dbReference type="InterPro" id="IPR018392">
    <property type="entry name" value="LysM"/>
</dbReference>
<evidence type="ECO:0000256" key="1">
    <source>
        <dbReference type="ARBA" id="ARBA00001947"/>
    </source>
</evidence>
<keyword evidence="6" id="KW-0482">Metalloprotease</keyword>
<keyword evidence="3" id="KW-0479">Metal-binding</keyword>
<dbReference type="PANTHER" id="PTHR21666:SF288">
    <property type="entry name" value="CELL DIVISION PROTEIN YTFB"/>
    <property type="match status" value="1"/>
</dbReference>
<dbReference type="CDD" id="cd12797">
    <property type="entry name" value="M23_peptidase"/>
    <property type="match status" value="1"/>
</dbReference>
<dbReference type="GO" id="GO:0006508">
    <property type="term" value="P:proteolysis"/>
    <property type="evidence" value="ECO:0007669"/>
    <property type="project" value="UniProtKB-KW"/>
</dbReference>
<feature type="chain" id="PRO_5010354351" evidence="7">
    <location>
        <begin position="22"/>
        <end position="394"/>
    </location>
</feature>
<dbReference type="Proteomes" id="UP000182312">
    <property type="component" value="Unassembled WGS sequence"/>
</dbReference>
<name>A0A1I0UCG5_9RHOB</name>
<evidence type="ECO:0000256" key="4">
    <source>
        <dbReference type="ARBA" id="ARBA00022801"/>
    </source>
</evidence>
<dbReference type="SUPFAM" id="SSF51261">
    <property type="entry name" value="Duplicated hybrid motif"/>
    <property type="match status" value="1"/>
</dbReference>
<gene>
    <name evidence="9" type="ORF">SAMN04487972_13211</name>
</gene>
<dbReference type="Gene3D" id="2.70.70.10">
    <property type="entry name" value="Glucose Permease (Domain IIA)"/>
    <property type="match status" value="1"/>
</dbReference>
<comment type="cofactor">
    <cofactor evidence="1">
        <name>Zn(2+)</name>
        <dbReference type="ChEBI" id="CHEBI:29105"/>
    </cofactor>
</comment>
<dbReference type="GO" id="GO:0004222">
    <property type="term" value="F:metalloendopeptidase activity"/>
    <property type="evidence" value="ECO:0007669"/>
    <property type="project" value="TreeGrafter"/>
</dbReference>
<evidence type="ECO:0000313" key="10">
    <source>
        <dbReference type="Proteomes" id="UP000182312"/>
    </source>
</evidence>
<dbReference type="RefSeq" id="WP_052081728.1">
    <property type="nucleotide sequence ID" value="NZ_FOJO01000032.1"/>
</dbReference>
<evidence type="ECO:0000256" key="7">
    <source>
        <dbReference type="SAM" id="SignalP"/>
    </source>
</evidence>
<dbReference type="InterPro" id="IPR016047">
    <property type="entry name" value="M23ase_b-sheet_dom"/>
</dbReference>
<organism evidence="9 10">
    <name type="scientific">Paracoccus halophilus</name>
    <dbReference type="NCBI Taxonomy" id="376733"/>
    <lineage>
        <taxon>Bacteria</taxon>
        <taxon>Pseudomonadati</taxon>
        <taxon>Pseudomonadota</taxon>
        <taxon>Alphaproteobacteria</taxon>
        <taxon>Rhodobacterales</taxon>
        <taxon>Paracoccaceae</taxon>
        <taxon>Paracoccus</taxon>
    </lineage>
</organism>
<dbReference type="OrthoDB" id="9805070at2"/>
<feature type="signal peptide" evidence="7">
    <location>
        <begin position="1"/>
        <end position="21"/>
    </location>
</feature>
<keyword evidence="7" id="KW-0732">Signal</keyword>
<reference evidence="9 10" key="1">
    <citation type="submission" date="2016-10" db="EMBL/GenBank/DDBJ databases">
        <authorList>
            <person name="de Groot N.N."/>
        </authorList>
    </citation>
    <scope>NUCLEOTIDE SEQUENCE [LARGE SCALE GENOMIC DNA]</scope>
    <source>
        <strain evidence="9 10">CGMCC 1.6117</strain>
    </source>
</reference>
<keyword evidence="2" id="KW-0645">Protease</keyword>
<evidence type="ECO:0000259" key="8">
    <source>
        <dbReference type="PROSITE" id="PS51782"/>
    </source>
</evidence>
<evidence type="ECO:0000313" key="9">
    <source>
        <dbReference type="EMBL" id="SFA60936.1"/>
    </source>
</evidence>
<dbReference type="EMBL" id="FOJO01000032">
    <property type="protein sequence ID" value="SFA60936.1"/>
    <property type="molecule type" value="Genomic_DNA"/>
</dbReference>
<proteinExistence type="predicted"/>
<dbReference type="GO" id="GO:0046872">
    <property type="term" value="F:metal ion binding"/>
    <property type="evidence" value="ECO:0007669"/>
    <property type="project" value="UniProtKB-KW"/>
</dbReference>
<evidence type="ECO:0000256" key="2">
    <source>
        <dbReference type="ARBA" id="ARBA00022670"/>
    </source>
</evidence>
<dbReference type="Pfam" id="PF01551">
    <property type="entry name" value="Peptidase_M23"/>
    <property type="match status" value="1"/>
</dbReference>
<evidence type="ECO:0000256" key="6">
    <source>
        <dbReference type="ARBA" id="ARBA00023049"/>
    </source>
</evidence>
<dbReference type="PROSITE" id="PS51782">
    <property type="entry name" value="LYSM"/>
    <property type="match status" value="1"/>
</dbReference>
<protein>
    <submittedName>
        <fullName evidence="9">Murein DD-endopeptidase MepM and murein hydrolase activator NlpD, contain LysM domain</fullName>
    </submittedName>
</protein>
<evidence type="ECO:0000256" key="3">
    <source>
        <dbReference type="ARBA" id="ARBA00022723"/>
    </source>
</evidence>
<dbReference type="AlphaFoldDB" id="A0A1I0UCG5"/>
<keyword evidence="4 9" id="KW-0378">Hydrolase</keyword>
<keyword evidence="5" id="KW-0862">Zinc</keyword>
<dbReference type="InterPro" id="IPR050570">
    <property type="entry name" value="Cell_wall_metabolism_enzyme"/>
</dbReference>
<dbReference type="Gene3D" id="3.10.450.350">
    <property type="match status" value="2"/>
</dbReference>
<feature type="domain" description="LysM" evidence="8">
    <location>
        <begin position="38"/>
        <end position="86"/>
    </location>
</feature>
<dbReference type="InterPro" id="IPR011055">
    <property type="entry name" value="Dup_hybrid_motif"/>
</dbReference>